<proteinExistence type="predicted"/>
<evidence type="ECO:0000313" key="1">
    <source>
        <dbReference type="EMBL" id="KAK9238578.1"/>
    </source>
</evidence>
<dbReference type="EMBL" id="MU971354">
    <property type="protein sequence ID" value="KAK9238578.1"/>
    <property type="molecule type" value="Genomic_DNA"/>
</dbReference>
<gene>
    <name evidence="1" type="ORF">V1525DRAFT_341228</name>
</gene>
<comment type="caution">
    <text evidence="1">The sequence shown here is derived from an EMBL/GenBank/DDBJ whole genome shotgun (WGS) entry which is preliminary data.</text>
</comment>
<protein>
    <submittedName>
        <fullName evidence="1">Major facilitator superfamily domain-containing protein</fullName>
    </submittedName>
</protein>
<dbReference type="Proteomes" id="UP001433508">
    <property type="component" value="Unassembled WGS sequence"/>
</dbReference>
<accession>A0ACC3T3U2</accession>
<reference evidence="2" key="1">
    <citation type="journal article" date="2024" name="Front. Bioeng. Biotechnol.">
        <title>Genome-scale model development and genomic sequencing of the oleaginous clade Lipomyces.</title>
        <authorList>
            <person name="Czajka J.J."/>
            <person name="Han Y."/>
            <person name="Kim J."/>
            <person name="Mondo S.J."/>
            <person name="Hofstad B.A."/>
            <person name="Robles A."/>
            <person name="Haridas S."/>
            <person name="Riley R."/>
            <person name="LaButti K."/>
            <person name="Pangilinan J."/>
            <person name="Andreopoulos W."/>
            <person name="Lipzen A."/>
            <person name="Yan J."/>
            <person name="Wang M."/>
            <person name="Ng V."/>
            <person name="Grigoriev I.V."/>
            <person name="Spatafora J.W."/>
            <person name="Magnuson J.K."/>
            <person name="Baker S.E."/>
            <person name="Pomraning K.R."/>
        </authorList>
    </citation>
    <scope>NUCLEOTIDE SEQUENCE [LARGE SCALE GENOMIC DNA]</scope>
    <source>
        <strain evidence="2">CBS 7786</strain>
    </source>
</reference>
<name>A0ACC3T3U2_LIPKO</name>
<sequence length="583" mass="64098">MPCFLLTTAVGCLARQVFGNVRLKFPEEEDAFRLQVADPAWEETFATRDGFTIDGTAASHAQETTFHPREERHATEKAHLHSVDIERQSLTICEPETAVKSGYEQSQKVGDSRGNGDRIIIVGWYGNADPSNPINWPKWKKAFVYFTINFCSFVVYMASAIYTPSQTGVESAFGVTATVSSLGLGMFVLGYGVGPMLWSPLSEMPAVGRNAPYLATLAVFILISIPTALSNNIGTLLALRFLQGFFGSPVLSTGGASLSDISDSYTRSYALYSWAISSLAGPSIGTVISGFTVPVLGWRWSLWEILLTTSPAFLLLLFLPETSAPTILYRRAKRIRVLTGKDYYLAESEIGMAQITMVDRFYRSLIIPWRINLLDPSIMFTSIYCGIIYAIFYSMFEFFPLVYGNIYGMSPGQIGLVFLCNIVAVILAGIPYFAYIHCIVHRSLRDGGTIAPERRLFPAIFASILIPTGIFLFGWTSRLPIHWIVPTIGAVFATAGFIIILQSIFVYIALAYPRYAASLFGGNGFVKALVAFAGIVWSHPLYSKLGLADGMSLLGALCAACVSGIFILYYFGEKLRSLNRFAA</sequence>
<organism evidence="1 2">
    <name type="scientific">Lipomyces kononenkoae</name>
    <name type="common">Yeast</name>
    <dbReference type="NCBI Taxonomy" id="34357"/>
    <lineage>
        <taxon>Eukaryota</taxon>
        <taxon>Fungi</taxon>
        <taxon>Dikarya</taxon>
        <taxon>Ascomycota</taxon>
        <taxon>Saccharomycotina</taxon>
        <taxon>Lipomycetes</taxon>
        <taxon>Lipomycetales</taxon>
        <taxon>Lipomycetaceae</taxon>
        <taxon>Lipomyces</taxon>
    </lineage>
</organism>
<evidence type="ECO:0000313" key="2">
    <source>
        <dbReference type="Proteomes" id="UP001433508"/>
    </source>
</evidence>
<keyword evidence="2" id="KW-1185">Reference proteome</keyword>